<gene>
    <name evidence="3" type="ORF">METZ01_LOCUS134559</name>
</gene>
<name>A0A381YXG7_9ZZZZ</name>
<feature type="region of interest" description="Disordered" evidence="1">
    <location>
        <begin position="58"/>
        <end position="83"/>
    </location>
</feature>
<reference evidence="3" key="1">
    <citation type="submission" date="2018-05" db="EMBL/GenBank/DDBJ databases">
        <authorList>
            <person name="Lanie J.A."/>
            <person name="Ng W.-L."/>
            <person name="Kazmierczak K.M."/>
            <person name="Andrzejewski T.M."/>
            <person name="Davidsen T.M."/>
            <person name="Wayne K.J."/>
            <person name="Tettelin H."/>
            <person name="Glass J.I."/>
            <person name="Rusch D."/>
            <person name="Podicherti R."/>
            <person name="Tsui H.-C.T."/>
            <person name="Winkler M.E."/>
        </authorList>
    </citation>
    <scope>NUCLEOTIDE SEQUENCE</scope>
</reference>
<keyword evidence="2" id="KW-1133">Transmembrane helix</keyword>
<keyword evidence="2" id="KW-0472">Membrane</keyword>
<sequence length="83" mass="8839">VSKLLVLEPILCIGTGRDKSLFPSANLRFRPNSGSHSLFLLTLLLVTMALTILTTGCGNGIDKPDLPDDPVPTTKLPDDPVPT</sequence>
<organism evidence="3">
    <name type="scientific">marine metagenome</name>
    <dbReference type="NCBI Taxonomy" id="408172"/>
    <lineage>
        <taxon>unclassified sequences</taxon>
        <taxon>metagenomes</taxon>
        <taxon>ecological metagenomes</taxon>
    </lineage>
</organism>
<evidence type="ECO:0000313" key="3">
    <source>
        <dbReference type="EMBL" id="SVA81705.1"/>
    </source>
</evidence>
<keyword evidence="2" id="KW-0812">Transmembrane</keyword>
<proteinExistence type="predicted"/>
<evidence type="ECO:0000256" key="1">
    <source>
        <dbReference type="SAM" id="MobiDB-lite"/>
    </source>
</evidence>
<feature type="non-terminal residue" evidence="3">
    <location>
        <position position="1"/>
    </location>
</feature>
<evidence type="ECO:0000256" key="2">
    <source>
        <dbReference type="SAM" id="Phobius"/>
    </source>
</evidence>
<feature type="transmembrane region" description="Helical" evidence="2">
    <location>
        <begin position="38"/>
        <end position="61"/>
    </location>
</feature>
<accession>A0A381YXG7</accession>
<feature type="non-terminal residue" evidence="3">
    <location>
        <position position="83"/>
    </location>
</feature>
<dbReference type="EMBL" id="UINC01019308">
    <property type="protein sequence ID" value="SVA81705.1"/>
    <property type="molecule type" value="Genomic_DNA"/>
</dbReference>
<protein>
    <submittedName>
        <fullName evidence="3">Uncharacterized protein</fullName>
    </submittedName>
</protein>
<dbReference type="AlphaFoldDB" id="A0A381YXG7"/>